<feature type="transmembrane region" description="Helical" evidence="9">
    <location>
        <begin position="92"/>
        <end position="117"/>
    </location>
</feature>
<comment type="caution">
    <text evidence="10">The sequence shown here is derived from an EMBL/GenBank/DDBJ whole genome shotgun (WGS) entry which is preliminary data.</text>
</comment>
<feature type="transmembrane region" description="Helical" evidence="9">
    <location>
        <begin position="263"/>
        <end position="284"/>
    </location>
</feature>
<dbReference type="RefSeq" id="WP_190422193.1">
    <property type="nucleotide sequence ID" value="NZ_JAAOCA010000019.1"/>
</dbReference>
<evidence type="ECO:0000256" key="1">
    <source>
        <dbReference type="ARBA" id="ARBA00004429"/>
    </source>
</evidence>
<feature type="transmembrane region" description="Helical" evidence="9">
    <location>
        <begin position="184"/>
        <end position="204"/>
    </location>
</feature>
<reference evidence="10 11" key="1">
    <citation type="journal article" date="2020" name="Insects">
        <title>Bacteria Belonging to Pseudomonas typographi sp. nov. from the Bark Beetle Ips typographus Have Genomic Potential to Aid in the Host Ecology.</title>
        <authorList>
            <person name="Peral-Aranega E."/>
            <person name="Saati-Santamaria Z."/>
            <person name="Kolarik M."/>
            <person name="Rivas R."/>
            <person name="Garcia-Fraile P."/>
        </authorList>
    </citation>
    <scope>NUCLEOTIDE SEQUENCE [LARGE SCALE GENOMIC DNA]</scope>
    <source>
        <strain evidence="10 11">CA3A</strain>
    </source>
</reference>
<evidence type="ECO:0000256" key="4">
    <source>
        <dbReference type="ARBA" id="ARBA00022692"/>
    </source>
</evidence>
<keyword evidence="7 9" id="KW-0472">Membrane</keyword>
<evidence type="ECO:0000313" key="10">
    <source>
        <dbReference type="EMBL" id="MBD1600128.1"/>
    </source>
</evidence>
<feature type="transmembrane region" description="Helical" evidence="9">
    <location>
        <begin position="12"/>
        <end position="29"/>
    </location>
</feature>
<feature type="transmembrane region" description="Helical" evidence="9">
    <location>
        <begin position="59"/>
        <end position="80"/>
    </location>
</feature>
<feature type="transmembrane region" description="Helical" evidence="9">
    <location>
        <begin position="137"/>
        <end position="155"/>
    </location>
</feature>
<dbReference type="Pfam" id="PF02653">
    <property type="entry name" value="BPD_transp_2"/>
    <property type="match status" value="1"/>
</dbReference>
<keyword evidence="11" id="KW-1185">Reference proteome</keyword>
<keyword evidence="5" id="KW-0029">Amino-acid transport</keyword>
<evidence type="ECO:0000256" key="3">
    <source>
        <dbReference type="ARBA" id="ARBA00022475"/>
    </source>
</evidence>
<evidence type="ECO:0000256" key="8">
    <source>
        <dbReference type="ARBA" id="ARBA00037998"/>
    </source>
</evidence>
<keyword evidence="2" id="KW-0813">Transport</keyword>
<feature type="transmembrane region" description="Helical" evidence="9">
    <location>
        <begin position="216"/>
        <end position="243"/>
    </location>
</feature>
<dbReference type="EMBL" id="JAAOCA010000019">
    <property type="protein sequence ID" value="MBD1600128.1"/>
    <property type="molecule type" value="Genomic_DNA"/>
</dbReference>
<gene>
    <name evidence="10" type="ORF">HAQ05_15640</name>
</gene>
<sequence length="297" mass="30650">MLQFLFDTLSRSSDLALIALGLSLVYGLAKFPNIAHVQYAMLGAFASVVLQRAGTPLALALGMASLLAGSLAVLCNLWVFSRLRRQGPAIAMIGSLALAMILVAAALAGHGASPLAYRLPLSAPWVLGPLFVAPNQALAMGVTLAVLLACTWLLLGTRQGRAMRALACNPPLAAAAGLDAERIIHAVHFLGAALAGLGGALLALNTGAYVNLGNDLLLPIFAAAILGGLGNPLGAVFGGLLIALAETLVTNLNIGWLYGQPMAFVPAGYIGAASFVILLLALLLRPYGLFDREVRRV</sequence>
<dbReference type="InterPro" id="IPR052157">
    <property type="entry name" value="BCAA_transport_permease"/>
</dbReference>
<dbReference type="PANTHER" id="PTHR11795:SF449">
    <property type="entry name" value="BRANCHED-CHAIN AMINO ACID TRANSPORT PERMEASE PROTEIN LIVH-RELATED"/>
    <property type="match status" value="1"/>
</dbReference>
<proteinExistence type="inferred from homology"/>
<evidence type="ECO:0000256" key="6">
    <source>
        <dbReference type="ARBA" id="ARBA00022989"/>
    </source>
</evidence>
<comment type="subcellular location">
    <subcellularLocation>
        <location evidence="1">Cell inner membrane</location>
        <topology evidence="1">Multi-pass membrane protein</topology>
    </subcellularLocation>
</comment>
<dbReference type="InterPro" id="IPR001851">
    <property type="entry name" value="ABC_transp_permease"/>
</dbReference>
<organism evidence="10 11">
    <name type="scientific">Pseudomonas typographi</name>
    <dbReference type="NCBI Taxonomy" id="2715964"/>
    <lineage>
        <taxon>Bacteria</taxon>
        <taxon>Pseudomonadati</taxon>
        <taxon>Pseudomonadota</taxon>
        <taxon>Gammaproteobacteria</taxon>
        <taxon>Pseudomonadales</taxon>
        <taxon>Pseudomonadaceae</taxon>
        <taxon>Pseudomonas</taxon>
    </lineage>
</organism>
<evidence type="ECO:0000313" key="11">
    <source>
        <dbReference type="Proteomes" id="UP000805841"/>
    </source>
</evidence>
<accession>A0ABR7Z402</accession>
<keyword evidence="3" id="KW-1003">Cell membrane</keyword>
<evidence type="ECO:0000256" key="7">
    <source>
        <dbReference type="ARBA" id="ARBA00023136"/>
    </source>
</evidence>
<dbReference type="PANTHER" id="PTHR11795">
    <property type="entry name" value="BRANCHED-CHAIN AMINO ACID TRANSPORT SYSTEM PERMEASE PROTEIN LIVH"/>
    <property type="match status" value="1"/>
</dbReference>
<dbReference type="CDD" id="cd06582">
    <property type="entry name" value="TM_PBP1_LivH_like"/>
    <property type="match status" value="1"/>
</dbReference>
<evidence type="ECO:0000256" key="9">
    <source>
        <dbReference type="SAM" id="Phobius"/>
    </source>
</evidence>
<keyword evidence="4 9" id="KW-0812">Transmembrane</keyword>
<dbReference type="Proteomes" id="UP000805841">
    <property type="component" value="Unassembled WGS sequence"/>
</dbReference>
<protein>
    <submittedName>
        <fullName evidence="10">Branched-chain amino acid ABC transporter permease</fullName>
    </submittedName>
</protein>
<keyword evidence="6 9" id="KW-1133">Transmembrane helix</keyword>
<comment type="similarity">
    <text evidence="8">Belongs to the binding-protein-dependent transport system permease family. LivHM subfamily.</text>
</comment>
<name>A0ABR7Z402_9PSED</name>
<evidence type="ECO:0000256" key="2">
    <source>
        <dbReference type="ARBA" id="ARBA00022448"/>
    </source>
</evidence>
<evidence type="ECO:0000256" key="5">
    <source>
        <dbReference type="ARBA" id="ARBA00022970"/>
    </source>
</evidence>